<feature type="transmembrane region" description="Helical" evidence="1">
    <location>
        <begin position="43"/>
        <end position="64"/>
    </location>
</feature>
<keyword evidence="1" id="KW-0472">Membrane</keyword>
<keyword evidence="1" id="KW-1133">Transmembrane helix</keyword>
<feature type="transmembrane region" description="Helical" evidence="1">
    <location>
        <begin position="334"/>
        <end position="357"/>
    </location>
</feature>
<keyword evidence="3" id="KW-1185">Reference proteome</keyword>
<feature type="transmembrane region" description="Helical" evidence="1">
    <location>
        <begin position="150"/>
        <end position="169"/>
    </location>
</feature>
<feature type="transmembrane region" description="Helical" evidence="1">
    <location>
        <begin position="364"/>
        <end position="385"/>
    </location>
</feature>
<dbReference type="STRING" id="1108045.GORHZ_127_00285"/>
<feature type="transmembrane region" description="Helical" evidence="1">
    <location>
        <begin position="85"/>
        <end position="107"/>
    </location>
</feature>
<keyword evidence="1" id="KW-0812">Transmembrane</keyword>
<dbReference type="Proteomes" id="UP000008363">
    <property type="component" value="Unassembled WGS sequence"/>
</dbReference>
<evidence type="ECO:0000313" key="2">
    <source>
        <dbReference type="EMBL" id="GAB91341.1"/>
    </source>
</evidence>
<sequence length="429" mass="46483">MSALRAAFRVRGSFWGIADQGAYSGNSFLLSIAVGYSSSPSEFGAFAIGFSVFTVVITVSRSLLVMPYVLEYRASTDKGLAEGAVGYRCALSAALAFSSISLVFVWISSLVLPGDLSSAFEVLAVTCYVVVIYDFFRYTTLVRFGTYRMFWMDFLWLCAFAVCVGLVGLTDSSSMVVVFLLWPLTSLVGVLVSPRAIWLPGRLPLRFVSTWRERYWGHGRNLVGEALVTSGSQSLVVLLLSSLSSVGFAGSMRGAQVILGPVVVVEQGLLASILPKVLECQEYGKYVRIRVMSIVFSAIMFLGVMIYCLILCVVPSEWVASLLGGVWDIGRQFLIPMSLLQAFSGISLGATLAFRGLRNSSKTVVVRSILAPVPFIFSVPALVLWGETAAIWALVFSGALGGVFLWAVFFYVRADLESAASRVGTEVLD</sequence>
<feature type="transmembrane region" description="Helical" evidence="1">
    <location>
        <begin position="391"/>
        <end position="412"/>
    </location>
</feature>
<protein>
    <recommendedName>
        <fullName evidence="4">Polysaccharide biosynthesis protein C-terminal domain-containing protein</fullName>
    </recommendedName>
</protein>
<proteinExistence type="predicted"/>
<evidence type="ECO:0000313" key="3">
    <source>
        <dbReference type="Proteomes" id="UP000008363"/>
    </source>
</evidence>
<name>K6WC98_9ACTN</name>
<organism evidence="2 3">
    <name type="scientific">Gordonia rhizosphera NBRC 16068</name>
    <dbReference type="NCBI Taxonomy" id="1108045"/>
    <lineage>
        <taxon>Bacteria</taxon>
        <taxon>Bacillati</taxon>
        <taxon>Actinomycetota</taxon>
        <taxon>Actinomycetes</taxon>
        <taxon>Mycobacteriales</taxon>
        <taxon>Gordoniaceae</taxon>
        <taxon>Gordonia</taxon>
    </lineage>
</organism>
<dbReference type="eggNOG" id="COG2244">
    <property type="taxonomic scope" value="Bacteria"/>
</dbReference>
<feature type="transmembrane region" description="Helical" evidence="1">
    <location>
        <begin position="175"/>
        <end position="201"/>
    </location>
</feature>
<evidence type="ECO:0000256" key="1">
    <source>
        <dbReference type="SAM" id="Phobius"/>
    </source>
</evidence>
<feature type="transmembrane region" description="Helical" evidence="1">
    <location>
        <begin position="119"/>
        <end position="138"/>
    </location>
</feature>
<reference evidence="2 3" key="1">
    <citation type="submission" date="2012-08" db="EMBL/GenBank/DDBJ databases">
        <title>Whole genome shotgun sequence of Gordonia rhizosphera NBRC 16068.</title>
        <authorList>
            <person name="Takarada H."/>
            <person name="Isaki S."/>
            <person name="Hosoyama A."/>
            <person name="Tsuchikane K."/>
            <person name="Katsumata H."/>
            <person name="Baba S."/>
            <person name="Ohji S."/>
            <person name="Yamazaki S."/>
            <person name="Fujita N."/>
        </authorList>
    </citation>
    <scope>NUCLEOTIDE SEQUENCE [LARGE SCALE GENOMIC DNA]</scope>
    <source>
        <strain evidence="2 3">NBRC 16068</strain>
    </source>
</reference>
<dbReference type="EMBL" id="BAHC01000127">
    <property type="protein sequence ID" value="GAB91341.1"/>
    <property type="molecule type" value="Genomic_DNA"/>
</dbReference>
<feature type="transmembrane region" description="Helical" evidence="1">
    <location>
        <begin position="294"/>
        <end position="314"/>
    </location>
</feature>
<evidence type="ECO:0008006" key="4">
    <source>
        <dbReference type="Google" id="ProtNLM"/>
    </source>
</evidence>
<accession>K6WC98</accession>
<dbReference type="AlphaFoldDB" id="K6WC98"/>
<comment type="caution">
    <text evidence="2">The sequence shown here is derived from an EMBL/GenBank/DDBJ whole genome shotgun (WGS) entry which is preliminary data.</text>
</comment>
<gene>
    <name evidence="2" type="ORF">GORHZ_127_00285</name>
</gene>